<gene>
    <name evidence="2" type="ORF">SAMN04488554_3054</name>
</gene>
<protein>
    <submittedName>
        <fullName evidence="2">Uncharacterized protein</fullName>
    </submittedName>
</protein>
<feature type="transmembrane region" description="Helical" evidence="1">
    <location>
        <begin position="40"/>
        <end position="61"/>
    </location>
</feature>
<dbReference type="STRING" id="648782.SAMN04488554_3054"/>
<accession>A0A1H5LYJ5</accession>
<evidence type="ECO:0000313" key="2">
    <source>
        <dbReference type="EMBL" id="SEE82143.1"/>
    </source>
</evidence>
<organism evidence="2 3">
    <name type="scientific">Ruania alba</name>
    <dbReference type="NCBI Taxonomy" id="648782"/>
    <lineage>
        <taxon>Bacteria</taxon>
        <taxon>Bacillati</taxon>
        <taxon>Actinomycetota</taxon>
        <taxon>Actinomycetes</taxon>
        <taxon>Micrococcales</taxon>
        <taxon>Ruaniaceae</taxon>
        <taxon>Ruania</taxon>
    </lineage>
</organism>
<keyword evidence="1" id="KW-0812">Transmembrane</keyword>
<dbReference type="Proteomes" id="UP000199220">
    <property type="component" value="Unassembled WGS sequence"/>
</dbReference>
<feature type="transmembrane region" description="Helical" evidence="1">
    <location>
        <begin position="12"/>
        <end position="34"/>
    </location>
</feature>
<feature type="transmembrane region" description="Helical" evidence="1">
    <location>
        <begin position="129"/>
        <end position="154"/>
    </location>
</feature>
<name>A0A1H5LYJ5_9MICO</name>
<reference evidence="3" key="1">
    <citation type="submission" date="2016-10" db="EMBL/GenBank/DDBJ databases">
        <authorList>
            <person name="Varghese N."/>
            <person name="Submissions S."/>
        </authorList>
    </citation>
    <scope>NUCLEOTIDE SEQUENCE [LARGE SCALE GENOMIC DNA]</scope>
    <source>
        <strain evidence="3">DSM 21368</strain>
    </source>
</reference>
<keyword evidence="1" id="KW-0472">Membrane</keyword>
<evidence type="ECO:0000313" key="3">
    <source>
        <dbReference type="Proteomes" id="UP000199220"/>
    </source>
</evidence>
<keyword evidence="3" id="KW-1185">Reference proteome</keyword>
<dbReference type="AlphaFoldDB" id="A0A1H5LYJ5"/>
<proteinExistence type="predicted"/>
<evidence type="ECO:0000256" key="1">
    <source>
        <dbReference type="SAM" id="Phobius"/>
    </source>
</evidence>
<keyword evidence="1" id="KW-1133">Transmembrane helix</keyword>
<dbReference type="EMBL" id="FNTX01000002">
    <property type="protein sequence ID" value="SEE82143.1"/>
    <property type="molecule type" value="Genomic_DNA"/>
</dbReference>
<sequence>MIIVMVIWRGWGILGLLFVLVVGVGLGGLFRLVIGEEREPLPIGLGLAVAGLILFFAGRWFQDWDARRRADKYIESRRAEVAQTIAAGRFQPVPGYQPATREEAEQLGAEMLEKEHAQVVRKLRGHHTLFFIPMQYFGLVVVLIGGAIGALGLAG</sequence>